<sequence length="514" mass="56829">MGETAVKLKADELKSARIELGKVMKGRALYFGLMAPSSKKGKFKVSKLQGDVKPPDLKKSYKPYEDEKDNDLKGSACQGVVTGDRGVMTLHVRGKAPGAAVRFLQHLVQRVIKYKKVREIKLAETDQLPEVPPKSPLDDVQLTAPDLQKRLEELRKRADSVSGEDRKALDTLLNGAELKIGNKALDDADLDLDDAEDLLEGAGTGTTTEASTSEGSTSEASTSETTTDVKAFDPKPLEAKMKQAKSMIDLIQGPDRKSIEAEFLDAVKLLGEGHAARKDKKIVEANGKFEEAEDELDEVIDLINGAYQDFFLDWLKGLQETEKVTPFTTEIQSKLDEVKGQIRSRSWTDAMASYQEVDKLVTALGSARRPDAQEEVEAALDDEKRAEQFRQRWTLGTKSLRSGIETTNSQLSSLAIELVKTEDPNLIWVGEEGIGQLLRDLREAVNEIDRIGTQIPERTVGLARPAMDRLRTQIKSEQVAVCDKNAFKVSVSIRSTMNDALSKLEEACRLVESR</sequence>
<evidence type="ECO:0000313" key="4">
    <source>
        <dbReference type="Proteomes" id="UP000320496"/>
    </source>
</evidence>
<evidence type="ECO:0000313" key="3">
    <source>
        <dbReference type="EMBL" id="QDU41226.1"/>
    </source>
</evidence>
<feature type="coiled-coil region" evidence="1">
    <location>
        <begin position="137"/>
        <end position="164"/>
    </location>
</feature>
<dbReference type="KEGG" id="mri:Mal4_55910"/>
<evidence type="ECO:0000256" key="2">
    <source>
        <dbReference type="SAM" id="MobiDB-lite"/>
    </source>
</evidence>
<keyword evidence="1" id="KW-0175">Coiled coil</keyword>
<proteinExistence type="predicted"/>
<dbReference type="Proteomes" id="UP000320496">
    <property type="component" value="Chromosome"/>
</dbReference>
<evidence type="ECO:0000256" key="1">
    <source>
        <dbReference type="SAM" id="Coils"/>
    </source>
</evidence>
<feature type="coiled-coil region" evidence="1">
    <location>
        <begin position="275"/>
        <end position="309"/>
    </location>
</feature>
<dbReference type="EMBL" id="CP036275">
    <property type="protein sequence ID" value="QDU41226.1"/>
    <property type="molecule type" value="Genomic_DNA"/>
</dbReference>
<protein>
    <submittedName>
        <fullName evidence="3">Uncharacterized protein</fullName>
    </submittedName>
</protein>
<gene>
    <name evidence="3" type="ORF">Mal4_55910</name>
</gene>
<keyword evidence="4" id="KW-1185">Reference proteome</keyword>
<dbReference type="AlphaFoldDB" id="A0A517ZFH4"/>
<feature type="region of interest" description="Disordered" evidence="2">
    <location>
        <begin position="200"/>
        <end position="233"/>
    </location>
</feature>
<feature type="compositionally biased region" description="Low complexity" evidence="2">
    <location>
        <begin position="205"/>
        <end position="226"/>
    </location>
</feature>
<reference evidence="3 4" key="1">
    <citation type="submission" date="2019-02" db="EMBL/GenBank/DDBJ databases">
        <title>Deep-cultivation of Planctomycetes and their phenomic and genomic characterization uncovers novel biology.</title>
        <authorList>
            <person name="Wiegand S."/>
            <person name="Jogler M."/>
            <person name="Boedeker C."/>
            <person name="Pinto D."/>
            <person name="Vollmers J."/>
            <person name="Rivas-Marin E."/>
            <person name="Kohn T."/>
            <person name="Peeters S.H."/>
            <person name="Heuer A."/>
            <person name="Rast P."/>
            <person name="Oberbeckmann S."/>
            <person name="Bunk B."/>
            <person name="Jeske O."/>
            <person name="Meyerdierks A."/>
            <person name="Storesund J.E."/>
            <person name="Kallscheuer N."/>
            <person name="Luecker S."/>
            <person name="Lage O.M."/>
            <person name="Pohl T."/>
            <person name="Merkel B.J."/>
            <person name="Hornburger P."/>
            <person name="Mueller R.-W."/>
            <person name="Bruemmer F."/>
            <person name="Labrenz M."/>
            <person name="Spormann A.M."/>
            <person name="Op den Camp H."/>
            <person name="Overmann J."/>
            <person name="Amann R."/>
            <person name="Jetten M.S.M."/>
            <person name="Mascher T."/>
            <person name="Medema M.H."/>
            <person name="Devos D.P."/>
            <person name="Kaster A.-K."/>
            <person name="Ovreas L."/>
            <person name="Rohde M."/>
            <person name="Galperin M.Y."/>
            <person name="Jogler C."/>
        </authorList>
    </citation>
    <scope>NUCLEOTIDE SEQUENCE [LARGE SCALE GENOMIC DNA]</scope>
    <source>
        <strain evidence="3 4">Mal4</strain>
    </source>
</reference>
<organism evidence="3 4">
    <name type="scientific">Maioricimonas rarisocia</name>
    <dbReference type="NCBI Taxonomy" id="2528026"/>
    <lineage>
        <taxon>Bacteria</taxon>
        <taxon>Pseudomonadati</taxon>
        <taxon>Planctomycetota</taxon>
        <taxon>Planctomycetia</taxon>
        <taxon>Planctomycetales</taxon>
        <taxon>Planctomycetaceae</taxon>
        <taxon>Maioricimonas</taxon>
    </lineage>
</organism>
<name>A0A517ZFH4_9PLAN</name>
<accession>A0A517ZFH4</accession>